<evidence type="ECO:0000313" key="4">
    <source>
        <dbReference type="Proteomes" id="UP000195139"/>
    </source>
</evidence>
<dbReference type="OrthoDB" id="2172257at2"/>
<comment type="caution">
    <text evidence="3">The sequence shown here is derived from an EMBL/GenBank/DDBJ whole genome shotgun (WGS) entry which is preliminary data.</text>
</comment>
<dbReference type="Pfam" id="PF05043">
    <property type="entry name" value="Mga"/>
    <property type="match status" value="1"/>
</dbReference>
<dbReference type="EMBL" id="NGLE02000001">
    <property type="protein sequence ID" value="MEI5993381.1"/>
    <property type="molecule type" value="Genomic_DNA"/>
</dbReference>
<evidence type="ECO:0000313" key="2">
    <source>
        <dbReference type="EMBL" id="MEI5993381.1"/>
    </source>
</evidence>
<reference evidence="2 4" key="2">
    <citation type="submission" date="2018-07" db="EMBL/GenBank/DDBJ databases">
        <title>The Genome Sequence of Enterococcus sp. DIV0659b.</title>
        <authorList>
            <consortium name="The Broad Institute Genomics Platform"/>
            <consortium name="The Broad Institute Genomic Center for Infectious Diseases"/>
            <person name="Earl A."/>
            <person name="Manson A."/>
            <person name="Schwartman J."/>
            <person name="Gilmore M."/>
            <person name="Abouelleil A."/>
            <person name="Cao P."/>
            <person name="Chapman S."/>
            <person name="Cusick C."/>
            <person name="Shea T."/>
            <person name="Young S."/>
            <person name="Neafsey D."/>
            <person name="Nusbaum C."/>
            <person name="Birren B."/>
        </authorList>
    </citation>
    <scope>NUCLEOTIDE SEQUENCE [LARGE SCALE GENOMIC DNA]</scope>
    <source>
        <strain evidence="2 4">4G2_DIV0659</strain>
    </source>
</reference>
<dbReference type="AlphaFoldDB" id="A0A242CDF2"/>
<dbReference type="STRING" id="1834181.A5880_002506"/>
<accession>A0A242CDF2</accession>
<reference evidence="3" key="1">
    <citation type="submission" date="2017-05" db="EMBL/GenBank/DDBJ databases">
        <title>The Genome Sequence of Enterococcus sp. 4G2_DIV0659.</title>
        <authorList>
            <consortium name="The Broad Institute Genomics Platform"/>
            <consortium name="The Broad Institute Genomic Center for Infectious Diseases"/>
            <person name="Earl A."/>
            <person name="Manson A."/>
            <person name="Schwartman J."/>
            <person name="Gilmore M."/>
            <person name="Abouelleil A."/>
            <person name="Cao P."/>
            <person name="Chapman S."/>
            <person name="Cusick C."/>
            <person name="Shea T."/>
            <person name="Young S."/>
            <person name="Neafsey D."/>
            <person name="Nusbaum C."/>
            <person name="Birren B."/>
        </authorList>
    </citation>
    <scope>NUCLEOTIDE SEQUENCE [LARGE SCALE GENOMIC DNA]</scope>
    <source>
        <strain evidence="3">4G2_DIV0659</strain>
    </source>
</reference>
<dbReference type="Proteomes" id="UP000195139">
    <property type="component" value="Unassembled WGS sequence"/>
</dbReference>
<evidence type="ECO:0000313" key="3">
    <source>
        <dbReference type="EMBL" id="OTO08236.1"/>
    </source>
</evidence>
<protein>
    <recommendedName>
        <fullName evidence="1">Mga helix-turn-helix domain-containing protein</fullName>
    </recommendedName>
</protein>
<dbReference type="RefSeq" id="WP_086331375.1">
    <property type="nucleotide sequence ID" value="NZ_NGLE02000001.1"/>
</dbReference>
<name>A0A242CDF2_9ENTE</name>
<gene>
    <name evidence="2" type="ORF">A5880_000928</name>
    <name evidence="3" type="ORF">A5880_002506</name>
</gene>
<sequence>MLEDLLLDDVAQRKISVFKHLLMTADGTYSIHYFEQFTDFSYARLNSLFSDIHEDLLEKQGLELLNSQGKVQINTSILRDIPYSHFLFRKSLPYKFLLATILEKNYTIEDFCRDHFISRASIIRRLQPLINYLKNFGIQLNCSKLQLNGDENIIRIAYLNFFWLASYGEDIFIALDETKRGFDLFDQEDRQWMTYTEPREWYLLKTISHLRIRKKHFMIEPPFKQLIFPKTNSSFVEQLKQLRLPKPIVERESTFLSYMMFYWSLYFYANDPRIPYVKEYMDSQYQPLGELIKHFEQFYTPLFSEKKLTSDERKLLNINIFTTCLNHSVVENSLPLAINFMESYMKEQKPLYEPLSCKVRTFLNEVTTIQEFVWIKKCLEDLVHICTLLLLPYYERSNKKYQLRVGIILSPNAIFLQSLFDFLEQISFISVSFVASTSDETCDFYIATSKLLLSNKIKQDNNFQIIPLSPALDYQVHLIDTLHKRYTEKLSSFAV</sequence>
<dbReference type="InterPro" id="IPR007737">
    <property type="entry name" value="Mga_HTH"/>
</dbReference>
<feature type="domain" description="Mga helix-turn-helix" evidence="1">
    <location>
        <begin position="85"/>
        <end position="162"/>
    </location>
</feature>
<evidence type="ECO:0000259" key="1">
    <source>
        <dbReference type="Pfam" id="PF05043"/>
    </source>
</evidence>
<dbReference type="EMBL" id="NGLE01000003">
    <property type="protein sequence ID" value="OTO08236.1"/>
    <property type="molecule type" value="Genomic_DNA"/>
</dbReference>
<keyword evidence="4" id="KW-1185">Reference proteome</keyword>
<organism evidence="3">
    <name type="scientific">Candidatus Enterococcus mansonii</name>
    <dbReference type="NCBI Taxonomy" id="1834181"/>
    <lineage>
        <taxon>Bacteria</taxon>
        <taxon>Bacillati</taxon>
        <taxon>Bacillota</taxon>
        <taxon>Bacilli</taxon>
        <taxon>Lactobacillales</taxon>
        <taxon>Enterococcaceae</taxon>
        <taxon>Enterococcus</taxon>
    </lineage>
</organism>
<proteinExistence type="predicted"/>